<name>A0A4U8T3A0_9HELI</name>
<keyword evidence="13" id="KW-1185">Reference proteome</keyword>
<evidence type="ECO:0000256" key="2">
    <source>
        <dbReference type="ARBA" id="ARBA00022692"/>
    </source>
</evidence>
<proteinExistence type="predicted"/>
<feature type="domain" description="Fido" evidence="11">
    <location>
        <begin position="108"/>
        <end position="249"/>
    </location>
</feature>
<feature type="binding site" evidence="9">
    <location>
        <begin position="190"/>
        <end position="197"/>
    </location>
    <ligand>
        <name>ATP</name>
        <dbReference type="ChEBI" id="CHEBI:30616"/>
    </ligand>
</feature>
<keyword evidence="7" id="KW-1133">Transmembrane helix</keyword>
<feature type="site" description="Important for autoinhibition of adenylyltransferase activity" evidence="10">
    <location>
        <position position="61"/>
    </location>
</feature>
<evidence type="ECO:0000313" key="12">
    <source>
        <dbReference type="EMBL" id="TLD93843.1"/>
    </source>
</evidence>
<dbReference type="Proteomes" id="UP000029921">
    <property type="component" value="Unassembled WGS sequence"/>
</dbReference>
<protein>
    <submittedName>
        <fullName evidence="12">Fic family protein</fullName>
    </submittedName>
</protein>
<accession>A0A4U8T3A0</accession>
<dbReference type="PANTHER" id="PTHR13504:SF34">
    <property type="entry name" value="PROTEIN ADENYLYLTRANSFERASE FICD"/>
    <property type="match status" value="1"/>
</dbReference>
<dbReference type="EMBL" id="JRPE02000001">
    <property type="protein sequence ID" value="TLD93843.1"/>
    <property type="molecule type" value="Genomic_DNA"/>
</dbReference>
<evidence type="ECO:0000256" key="6">
    <source>
        <dbReference type="ARBA" id="ARBA00022840"/>
    </source>
</evidence>
<dbReference type="GO" id="GO:0005524">
    <property type="term" value="F:ATP binding"/>
    <property type="evidence" value="ECO:0007669"/>
    <property type="project" value="UniProtKB-KW"/>
</dbReference>
<organism evidence="12 13">
    <name type="scientific">Helicobacter magdeburgensis</name>
    <dbReference type="NCBI Taxonomy" id="471858"/>
    <lineage>
        <taxon>Bacteria</taxon>
        <taxon>Pseudomonadati</taxon>
        <taxon>Campylobacterota</taxon>
        <taxon>Epsilonproteobacteria</taxon>
        <taxon>Campylobacterales</taxon>
        <taxon>Helicobacteraceae</taxon>
        <taxon>Helicobacter</taxon>
    </lineage>
</organism>
<dbReference type="AlphaFoldDB" id="A0A4U8T3A0"/>
<dbReference type="GO" id="GO:0016020">
    <property type="term" value="C:membrane"/>
    <property type="evidence" value="ECO:0007669"/>
    <property type="project" value="UniProtKB-SubCell"/>
</dbReference>
<evidence type="ECO:0000256" key="3">
    <source>
        <dbReference type="ARBA" id="ARBA00022737"/>
    </source>
</evidence>
<keyword evidence="5" id="KW-0802">TPR repeat</keyword>
<evidence type="ECO:0000256" key="7">
    <source>
        <dbReference type="ARBA" id="ARBA00022989"/>
    </source>
</evidence>
<dbReference type="PROSITE" id="PS51459">
    <property type="entry name" value="FIDO"/>
    <property type="match status" value="1"/>
</dbReference>
<dbReference type="PANTHER" id="PTHR13504">
    <property type="entry name" value="FIDO DOMAIN-CONTAINING PROTEIN DDB_G0283145"/>
    <property type="match status" value="1"/>
</dbReference>
<dbReference type="RefSeq" id="WP_034587579.1">
    <property type="nucleotide sequence ID" value="NZ_JRPE02000001.1"/>
</dbReference>
<keyword evidence="4 9" id="KW-0547">Nucleotide-binding</keyword>
<evidence type="ECO:0000256" key="4">
    <source>
        <dbReference type="ARBA" id="ARBA00022741"/>
    </source>
</evidence>
<keyword evidence="3" id="KW-0677">Repeat</keyword>
<evidence type="ECO:0000256" key="10">
    <source>
        <dbReference type="PIRSR" id="PIRSR640198-3"/>
    </source>
</evidence>
<evidence type="ECO:0000259" key="11">
    <source>
        <dbReference type="PROSITE" id="PS51459"/>
    </source>
</evidence>
<dbReference type="InterPro" id="IPR040198">
    <property type="entry name" value="Fido_containing"/>
</dbReference>
<dbReference type="SUPFAM" id="SSF140931">
    <property type="entry name" value="Fic-like"/>
    <property type="match status" value="1"/>
</dbReference>
<keyword evidence="2" id="KW-0812">Transmembrane</keyword>
<gene>
    <name evidence="12" type="ORF">LS74_000385</name>
</gene>
<evidence type="ECO:0000256" key="5">
    <source>
        <dbReference type="ARBA" id="ARBA00022803"/>
    </source>
</evidence>
<sequence length="282" mass="32542">MIAYNTKFLEIKSFISTEQNAFLQSLTQGICMQELLETMRDEKSIMHKLCFDFIYTSAVIEGNTYTRGEAQTLFETRKPISSKSIDEANMLLNIKSALEYVLEQKSPMTKHSIREIHQILSQGLLPKKAQGGVRNIAVTIGNSDYIPLHNPQELEVQMDKMLQCYTQIHNPFDKAIYIHNNIAYLQYFQDCNKRLARTLQNLSLLNDGLPLISFNALRAETEIKAQYKDCMLCYYEKGDVKPYADFFVAEYTKTLENIHAIQNIHKQTLPKTTKPKHKGKTR</sequence>
<reference evidence="12 13" key="1">
    <citation type="journal article" date="2014" name="Genome Announc.">
        <title>Draft genome sequences of eight enterohepatic helicobacter species isolated from both laboratory and wild rodents.</title>
        <authorList>
            <person name="Sheh A."/>
            <person name="Shen Z."/>
            <person name="Fox J.G."/>
        </authorList>
    </citation>
    <scope>NUCLEOTIDE SEQUENCE [LARGE SCALE GENOMIC DNA]</scope>
    <source>
        <strain evidence="12 13">MIT 96-1001</strain>
    </source>
</reference>
<dbReference type="InterPro" id="IPR003812">
    <property type="entry name" value="Fido"/>
</dbReference>
<evidence type="ECO:0000256" key="8">
    <source>
        <dbReference type="ARBA" id="ARBA00023136"/>
    </source>
</evidence>
<evidence type="ECO:0000256" key="1">
    <source>
        <dbReference type="ARBA" id="ARBA00004167"/>
    </source>
</evidence>
<evidence type="ECO:0000256" key="9">
    <source>
        <dbReference type="PIRSR" id="PIRSR640198-2"/>
    </source>
</evidence>
<keyword evidence="8" id="KW-0472">Membrane</keyword>
<evidence type="ECO:0000313" key="13">
    <source>
        <dbReference type="Proteomes" id="UP000029921"/>
    </source>
</evidence>
<dbReference type="Pfam" id="PF02661">
    <property type="entry name" value="Fic"/>
    <property type="match status" value="1"/>
</dbReference>
<keyword evidence="6 9" id="KW-0067">ATP-binding</keyword>
<dbReference type="Gene3D" id="1.10.3290.10">
    <property type="entry name" value="Fido-like domain"/>
    <property type="match status" value="1"/>
</dbReference>
<comment type="subcellular location">
    <subcellularLocation>
        <location evidence="1">Membrane</location>
        <topology evidence="1">Single-pass membrane protein</topology>
    </subcellularLocation>
</comment>
<dbReference type="InterPro" id="IPR036597">
    <property type="entry name" value="Fido-like_dom_sf"/>
</dbReference>
<comment type="caution">
    <text evidence="12">The sequence shown here is derived from an EMBL/GenBank/DDBJ whole genome shotgun (WGS) entry which is preliminary data.</text>
</comment>